<reference evidence="1 2" key="1">
    <citation type="journal article" date="2016" name="Front. Microbiol.">
        <title>Genomic Resource of Rice Seed Associated Bacteria.</title>
        <authorList>
            <person name="Midha S."/>
            <person name="Bansal K."/>
            <person name="Sharma S."/>
            <person name="Kumar N."/>
            <person name="Patil P.P."/>
            <person name="Chaudhry V."/>
            <person name="Patil P.B."/>
        </authorList>
    </citation>
    <scope>NUCLEOTIDE SEQUENCE [LARGE SCALE GENOMIC DNA]</scope>
    <source>
        <strain evidence="1 2">NS220</strain>
    </source>
</reference>
<evidence type="ECO:0000313" key="1">
    <source>
        <dbReference type="EMBL" id="KTR89978.1"/>
    </source>
</evidence>
<feature type="non-terminal residue" evidence="1">
    <location>
        <position position="1"/>
    </location>
</feature>
<dbReference type="EMBL" id="LDRT01000126">
    <property type="protein sequence ID" value="KTR89978.1"/>
    <property type="molecule type" value="Genomic_DNA"/>
</dbReference>
<dbReference type="PATRIC" id="fig|2033.6.peg.631"/>
<proteinExistence type="predicted"/>
<organism evidence="1 2">
    <name type="scientific">Microbacterium testaceum</name>
    <name type="common">Aureobacterium testaceum</name>
    <name type="synonym">Brevibacterium testaceum</name>
    <dbReference type="NCBI Taxonomy" id="2033"/>
    <lineage>
        <taxon>Bacteria</taxon>
        <taxon>Bacillati</taxon>
        <taxon>Actinomycetota</taxon>
        <taxon>Actinomycetes</taxon>
        <taxon>Micrococcales</taxon>
        <taxon>Microbacteriaceae</taxon>
        <taxon>Microbacterium</taxon>
    </lineage>
</organism>
<sequence>FHPTVGATAAQRSRWTPCDAVEPALGPVPLSVDEPIGISWTGRTTSPITDKARRYLAEVRTVVTEAGGALTDPVA</sequence>
<gene>
    <name evidence="1" type="ORF">NS220_15575</name>
</gene>
<comment type="caution">
    <text evidence="1">The sequence shown here is derived from an EMBL/GenBank/DDBJ whole genome shotgun (WGS) entry which is preliminary data.</text>
</comment>
<name>A0A147ETQ1_MICTE</name>
<evidence type="ECO:0000313" key="2">
    <source>
        <dbReference type="Proteomes" id="UP000075025"/>
    </source>
</evidence>
<accession>A0A147ETQ1</accession>
<dbReference type="Proteomes" id="UP000075025">
    <property type="component" value="Unassembled WGS sequence"/>
</dbReference>
<dbReference type="AlphaFoldDB" id="A0A147ETQ1"/>
<protein>
    <submittedName>
        <fullName evidence="1">Uncharacterized protein</fullName>
    </submittedName>
</protein>